<keyword evidence="2" id="KW-0560">Oxidoreductase</keyword>
<dbReference type="FunFam" id="3.40.50.720:FF:000173">
    <property type="entry name" value="3-oxoacyl-[acyl-carrier protein] reductase"/>
    <property type="match status" value="1"/>
</dbReference>
<dbReference type="AlphaFoldDB" id="A0AAE3GDF1"/>
<protein>
    <submittedName>
        <fullName evidence="5">3-oxoacyl-[acyl-carrier protein] reductase</fullName>
    </submittedName>
</protein>
<dbReference type="PRINTS" id="PR00081">
    <property type="entry name" value="GDHRDH"/>
</dbReference>
<dbReference type="PRINTS" id="PR00080">
    <property type="entry name" value="SDRFAMILY"/>
</dbReference>
<feature type="region of interest" description="Disordered" evidence="3">
    <location>
        <begin position="251"/>
        <end position="273"/>
    </location>
</feature>
<dbReference type="Gene3D" id="3.40.50.720">
    <property type="entry name" value="NAD(P)-binding Rossmann-like Domain"/>
    <property type="match status" value="1"/>
</dbReference>
<dbReference type="SUPFAM" id="SSF51735">
    <property type="entry name" value="NAD(P)-binding Rossmann-fold domains"/>
    <property type="match status" value="1"/>
</dbReference>
<reference evidence="5" key="1">
    <citation type="submission" date="2022-06" db="EMBL/GenBank/DDBJ databases">
        <title>Genomic Encyclopedia of Archaeal and Bacterial Type Strains, Phase II (KMG-II): from individual species to whole genera.</title>
        <authorList>
            <person name="Goeker M."/>
        </authorList>
    </citation>
    <scope>NUCLEOTIDE SEQUENCE</scope>
    <source>
        <strain evidence="5">DSM 43935</strain>
    </source>
</reference>
<accession>A0AAE3GDF1</accession>
<proteinExistence type="inferred from homology"/>
<comment type="caution">
    <text evidence="5">The sequence shown here is derived from an EMBL/GenBank/DDBJ whole genome shotgun (WGS) entry which is preliminary data.</text>
</comment>
<comment type="similarity">
    <text evidence="1">Belongs to the short-chain dehydrogenases/reductases (SDR) family.</text>
</comment>
<evidence type="ECO:0000256" key="1">
    <source>
        <dbReference type="ARBA" id="ARBA00006484"/>
    </source>
</evidence>
<organism evidence="5 6">
    <name type="scientific">Goodfellowiella coeruleoviolacea</name>
    <dbReference type="NCBI Taxonomy" id="334858"/>
    <lineage>
        <taxon>Bacteria</taxon>
        <taxon>Bacillati</taxon>
        <taxon>Actinomycetota</taxon>
        <taxon>Actinomycetes</taxon>
        <taxon>Pseudonocardiales</taxon>
        <taxon>Pseudonocardiaceae</taxon>
        <taxon>Goodfellowiella</taxon>
    </lineage>
</organism>
<dbReference type="RefSeq" id="WP_253771584.1">
    <property type="nucleotide sequence ID" value="NZ_JAMTCK010000006.1"/>
</dbReference>
<dbReference type="InterPro" id="IPR057326">
    <property type="entry name" value="KR_dom"/>
</dbReference>
<gene>
    <name evidence="5" type="ORF">LX83_002934</name>
</gene>
<keyword evidence="6" id="KW-1185">Reference proteome</keyword>
<sequence length="273" mass="27998">MTQTRQVALVTGASRGIGAATARELGRRGYHVLVNYRSSAAAAEAVVADIEAAGGSARAVRADVCVEQEVAGLVDTALAAHGRLDVLVCNANVADPPFAPMAALPWADFIAKVGNELAGVYFVTQRALAAMRERRAGRIVYISSTAADNVGGSIAHSTAKAALNTFAHHLAAEAGRHGITVNCVAPDATDTDAAAGFLSPAMRAHLDSHSVLGRMLTPEDIARVVGSVVDPGFAGVTGAVVRVDGGRSVLESARPRLSQDQPAPELPPAPGEN</sequence>
<dbReference type="GO" id="GO:0016491">
    <property type="term" value="F:oxidoreductase activity"/>
    <property type="evidence" value="ECO:0007669"/>
    <property type="project" value="UniProtKB-KW"/>
</dbReference>
<evidence type="ECO:0000313" key="6">
    <source>
        <dbReference type="Proteomes" id="UP001206128"/>
    </source>
</evidence>
<dbReference type="EMBL" id="JAMTCK010000006">
    <property type="protein sequence ID" value="MCP2166075.1"/>
    <property type="molecule type" value="Genomic_DNA"/>
</dbReference>
<evidence type="ECO:0000259" key="4">
    <source>
        <dbReference type="SMART" id="SM00822"/>
    </source>
</evidence>
<feature type="domain" description="Ketoreductase" evidence="4">
    <location>
        <begin position="6"/>
        <end position="187"/>
    </location>
</feature>
<feature type="compositionally biased region" description="Pro residues" evidence="3">
    <location>
        <begin position="264"/>
        <end position="273"/>
    </location>
</feature>
<dbReference type="InterPro" id="IPR050259">
    <property type="entry name" value="SDR"/>
</dbReference>
<dbReference type="InterPro" id="IPR002347">
    <property type="entry name" value="SDR_fam"/>
</dbReference>
<dbReference type="PANTHER" id="PTHR42879">
    <property type="entry name" value="3-OXOACYL-(ACYL-CARRIER-PROTEIN) REDUCTASE"/>
    <property type="match status" value="1"/>
</dbReference>
<dbReference type="Pfam" id="PF13561">
    <property type="entry name" value="adh_short_C2"/>
    <property type="match status" value="1"/>
</dbReference>
<evidence type="ECO:0000256" key="2">
    <source>
        <dbReference type="ARBA" id="ARBA00023002"/>
    </source>
</evidence>
<evidence type="ECO:0000313" key="5">
    <source>
        <dbReference type="EMBL" id="MCP2166075.1"/>
    </source>
</evidence>
<dbReference type="InterPro" id="IPR036291">
    <property type="entry name" value="NAD(P)-bd_dom_sf"/>
</dbReference>
<evidence type="ECO:0000256" key="3">
    <source>
        <dbReference type="SAM" id="MobiDB-lite"/>
    </source>
</evidence>
<dbReference type="SMART" id="SM00822">
    <property type="entry name" value="PKS_KR"/>
    <property type="match status" value="1"/>
</dbReference>
<dbReference type="PANTHER" id="PTHR42879:SF2">
    <property type="entry name" value="3-OXOACYL-[ACYL-CARRIER-PROTEIN] REDUCTASE FABG"/>
    <property type="match status" value="1"/>
</dbReference>
<dbReference type="Proteomes" id="UP001206128">
    <property type="component" value="Unassembled WGS sequence"/>
</dbReference>
<name>A0AAE3GDF1_9PSEU</name>